<dbReference type="EC" id="6.1.1.14" evidence="8"/>
<dbReference type="KEGG" id="ccun:CCUN_0412"/>
<dbReference type="PRINTS" id="PR01045">
    <property type="entry name" value="TRNASYNTHGB"/>
</dbReference>
<dbReference type="PANTHER" id="PTHR30075:SF2">
    <property type="entry name" value="GLYCINE--TRNA LIGASE, CHLOROPLASTIC_MITOCHONDRIAL 2"/>
    <property type="match status" value="1"/>
</dbReference>
<comment type="subcellular location">
    <subcellularLocation>
        <location evidence="8">Cytoplasm</location>
    </subcellularLocation>
</comment>
<dbReference type="EMBL" id="CP020867">
    <property type="protein sequence ID" value="ARJ56064.1"/>
    <property type="molecule type" value="Genomic_DNA"/>
</dbReference>
<reference evidence="9 10" key="1">
    <citation type="submission" date="2017-04" db="EMBL/GenBank/DDBJ databases">
        <title>Complete genome sequence of the Campylobacter cuniculorum type strain LMG24588.</title>
        <authorList>
            <person name="Miller W.G."/>
            <person name="Yee E."/>
            <person name="Revez J."/>
            <person name="Bono J.L."/>
            <person name="Rossi M."/>
        </authorList>
    </citation>
    <scope>NUCLEOTIDE SEQUENCE [LARGE SCALE GENOMIC DNA]</scope>
    <source>
        <strain evidence="9 10">LMG 24588</strain>
    </source>
</reference>
<dbReference type="InterPro" id="IPR015944">
    <property type="entry name" value="Gly-tRNA-synth_bsu"/>
</dbReference>
<dbReference type="GO" id="GO:0005524">
    <property type="term" value="F:ATP binding"/>
    <property type="evidence" value="ECO:0007669"/>
    <property type="project" value="UniProtKB-UniRule"/>
</dbReference>
<protein>
    <recommendedName>
        <fullName evidence="8">Glycine--tRNA ligase beta subunit</fullName>
        <ecNumber evidence="8">6.1.1.14</ecNumber>
    </recommendedName>
    <alternativeName>
        <fullName evidence="8">Glycyl-tRNA synthetase beta subunit</fullName>
        <shortName evidence="8">GlyRS</shortName>
    </alternativeName>
</protein>
<dbReference type="Pfam" id="PF02092">
    <property type="entry name" value="tRNA_synt_2f"/>
    <property type="match status" value="1"/>
</dbReference>
<name>A0A1W6BVG3_9BACT</name>
<dbReference type="eggNOG" id="COG0751">
    <property type="taxonomic scope" value="Bacteria"/>
</dbReference>
<organism evidence="9 10">
    <name type="scientific">Campylobacter cuniculorum DSM 23162 = LMG 24588</name>
    <dbReference type="NCBI Taxonomy" id="1121267"/>
    <lineage>
        <taxon>Bacteria</taxon>
        <taxon>Pseudomonadati</taxon>
        <taxon>Campylobacterota</taxon>
        <taxon>Epsilonproteobacteria</taxon>
        <taxon>Campylobacterales</taxon>
        <taxon>Campylobacteraceae</taxon>
        <taxon>Campylobacter</taxon>
    </lineage>
</organism>
<comment type="catalytic activity">
    <reaction evidence="7 8">
        <text>tRNA(Gly) + glycine + ATP = glycyl-tRNA(Gly) + AMP + diphosphate</text>
        <dbReference type="Rhea" id="RHEA:16013"/>
        <dbReference type="Rhea" id="RHEA-COMP:9664"/>
        <dbReference type="Rhea" id="RHEA-COMP:9683"/>
        <dbReference type="ChEBI" id="CHEBI:30616"/>
        <dbReference type="ChEBI" id="CHEBI:33019"/>
        <dbReference type="ChEBI" id="CHEBI:57305"/>
        <dbReference type="ChEBI" id="CHEBI:78442"/>
        <dbReference type="ChEBI" id="CHEBI:78522"/>
        <dbReference type="ChEBI" id="CHEBI:456215"/>
        <dbReference type="EC" id="6.1.1.14"/>
    </reaction>
</comment>
<evidence type="ECO:0000256" key="3">
    <source>
        <dbReference type="ARBA" id="ARBA00022741"/>
    </source>
</evidence>
<proteinExistence type="inferred from homology"/>
<dbReference type="InterPro" id="IPR006194">
    <property type="entry name" value="Gly-tRNA-synth_heterodimer"/>
</dbReference>
<evidence type="ECO:0000313" key="9">
    <source>
        <dbReference type="EMBL" id="ARJ56064.1"/>
    </source>
</evidence>
<evidence type="ECO:0000256" key="8">
    <source>
        <dbReference type="HAMAP-Rule" id="MF_00255"/>
    </source>
</evidence>
<dbReference type="Proteomes" id="UP000192902">
    <property type="component" value="Chromosome"/>
</dbReference>
<dbReference type="STRING" id="1121267.CCUN_0412"/>
<evidence type="ECO:0000256" key="7">
    <source>
        <dbReference type="ARBA" id="ARBA00047937"/>
    </source>
</evidence>
<dbReference type="NCBIfam" id="TIGR00211">
    <property type="entry name" value="glyS"/>
    <property type="match status" value="1"/>
</dbReference>
<sequence>MSELLIEIGVEELPAVPLLKELPNIENKWQNILKDYRLQSEFKFYYTPRRLVFWSETFPKEQSKTLSEFIGAPKNIAYKDGKLTAAGMSFLRKAGISEEELSFKETKGQEVLYHQKELEGKKSCEILGLIIENFLKSLNFGKSMRWGANFFEFIRAIRSCVCVLDDELVEFELYGVKSAKKTFVHRSVSYDLKEFKSIKDYFKLLEENFVILDPETRKTKILNEFKLIEAKENLSIAKDEELLAEVIAITEYPNALLGSFKKDYLEIPSEVIITSMRENQRYFALFNSKGLDNHFIVVSNAVCEDYSKIIYGNERVLRARLSDAMFFYKNDLETGLNPENLSKITYLEGLGTLKDKSEREKFIAMILCQLYQNEKKDALCKAITYAKADLSTQMVYEFTNLQGIMGSYYAQKMGLSYEICLAIKEQYLPNSESSPLPSTEFSSIVALANKLDTLLALFSLGKIPSGTKDPYALRRAASGMIKIVLNLGKNFDLDLLFQKLKSQYKNFDLQILKDFIFERLYTFYEANASFIKAVLSSKNADLIHIDTAIKALIELSQKENFNENLSTFKRLANIAVNPNFKISPTLFKNAAENKLYEEFKKSLNTQNLKERLQNLFALKPFIDEFFDKVMINVEDEELRKNRQALIFSIYEEFLNIADIKELSL</sequence>
<evidence type="ECO:0000256" key="5">
    <source>
        <dbReference type="ARBA" id="ARBA00022917"/>
    </source>
</evidence>
<dbReference type="SUPFAM" id="SSF109604">
    <property type="entry name" value="HD-domain/PDEase-like"/>
    <property type="match status" value="1"/>
</dbReference>
<dbReference type="GO" id="GO:0006426">
    <property type="term" value="P:glycyl-tRNA aminoacylation"/>
    <property type="evidence" value="ECO:0007669"/>
    <property type="project" value="UniProtKB-UniRule"/>
</dbReference>
<evidence type="ECO:0000256" key="1">
    <source>
        <dbReference type="ARBA" id="ARBA00008226"/>
    </source>
</evidence>
<evidence type="ECO:0000256" key="4">
    <source>
        <dbReference type="ARBA" id="ARBA00022840"/>
    </source>
</evidence>
<evidence type="ECO:0000256" key="6">
    <source>
        <dbReference type="ARBA" id="ARBA00023146"/>
    </source>
</evidence>
<evidence type="ECO:0000256" key="2">
    <source>
        <dbReference type="ARBA" id="ARBA00022598"/>
    </source>
</evidence>
<comment type="subunit">
    <text evidence="8">Tetramer of two alpha and two beta subunits.</text>
</comment>
<evidence type="ECO:0000313" key="10">
    <source>
        <dbReference type="Proteomes" id="UP000192902"/>
    </source>
</evidence>
<dbReference type="HAMAP" id="MF_00255">
    <property type="entry name" value="Gly_tRNA_synth_beta"/>
    <property type="match status" value="1"/>
</dbReference>
<dbReference type="OrthoDB" id="9775440at2"/>
<dbReference type="PANTHER" id="PTHR30075">
    <property type="entry name" value="GLYCYL-TRNA SYNTHETASE"/>
    <property type="match status" value="1"/>
</dbReference>
<dbReference type="RefSeq" id="WP_027305604.1">
    <property type="nucleotide sequence ID" value="NZ_CP020867.1"/>
</dbReference>
<gene>
    <name evidence="8 9" type="primary">glyS</name>
    <name evidence="9" type="ORF">CCUN_0412</name>
</gene>
<dbReference type="PROSITE" id="PS50861">
    <property type="entry name" value="AA_TRNA_LIGASE_II_GLYAB"/>
    <property type="match status" value="1"/>
</dbReference>
<accession>A0A1W6BVG3</accession>
<dbReference type="AlphaFoldDB" id="A0A1W6BVG3"/>
<keyword evidence="8" id="KW-0963">Cytoplasm</keyword>
<keyword evidence="3 8" id="KW-0547">Nucleotide-binding</keyword>
<keyword evidence="5 8" id="KW-0648">Protein biosynthesis</keyword>
<keyword evidence="2 8" id="KW-0436">Ligase</keyword>
<keyword evidence="4 8" id="KW-0067">ATP-binding</keyword>
<keyword evidence="6 8" id="KW-0030">Aminoacyl-tRNA synthetase</keyword>
<comment type="similarity">
    <text evidence="1 8">Belongs to the class-II aminoacyl-tRNA synthetase family.</text>
</comment>
<dbReference type="GO" id="GO:0005829">
    <property type="term" value="C:cytosol"/>
    <property type="evidence" value="ECO:0007669"/>
    <property type="project" value="TreeGrafter"/>
</dbReference>
<dbReference type="GO" id="GO:0004820">
    <property type="term" value="F:glycine-tRNA ligase activity"/>
    <property type="evidence" value="ECO:0007669"/>
    <property type="project" value="UniProtKB-UniRule"/>
</dbReference>